<reference evidence="1 2" key="1">
    <citation type="submission" date="2011-08" db="EMBL/GenBank/DDBJ databases">
        <authorList>
            <person name="Kersulyte D."/>
            <person name="Choudhury A."/>
            <person name="Mukhopadhyay A.K."/>
            <person name="Nair G.B."/>
            <person name="Berg D.E."/>
        </authorList>
    </citation>
    <scope>NUCLEOTIDE SEQUENCE [LARGE SCALE GENOMIC DNA]</scope>
    <source>
        <strain evidence="2">SNT49</strain>
    </source>
</reference>
<accession>G2MF14</accession>
<proteinExistence type="predicted"/>
<evidence type="ECO:0000313" key="2">
    <source>
        <dbReference type="Proteomes" id="UP000008534"/>
    </source>
</evidence>
<organism evidence="1 2">
    <name type="scientific">Helicobacter pylori SNT49</name>
    <dbReference type="NCBI Taxonomy" id="1055530"/>
    <lineage>
        <taxon>Bacteria</taxon>
        <taxon>Pseudomonadati</taxon>
        <taxon>Campylobacterota</taxon>
        <taxon>Epsilonproteobacteria</taxon>
        <taxon>Campylobacterales</taxon>
        <taxon>Helicobacteraceae</taxon>
        <taxon>Helicobacter</taxon>
    </lineage>
</organism>
<dbReference type="Proteomes" id="UP000008534">
    <property type="component" value="Chromosome"/>
</dbReference>
<name>G2MF14_HELPX</name>
<protein>
    <submittedName>
        <fullName evidence="1">Uncharacterized protein</fullName>
    </submittedName>
</protein>
<sequence length="39" mass="4443">MPIKTPVFLIKRFENQIPKRLKFVFVGSDKGFMGVGEMG</sequence>
<dbReference type="AlphaFoldDB" id="G2MF14"/>
<dbReference type="PATRIC" id="fig|1055530.4.peg.1384"/>
<gene>
    <name evidence="1" type="ORF">HPSNT_06900</name>
</gene>
<dbReference type="HOGENOM" id="CLU_3310888_0_0_7"/>
<dbReference type="KEGG" id="hen:HPSNT_06900"/>
<evidence type="ECO:0000313" key="1">
    <source>
        <dbReference type="EMBL" id="AEN17509.1"/>
    </source>
</evidence>
<dbReference type="EMBL" id="CP002983">
    <property type="protein sequence ID" value="AEN17509.1"/>
    <property type="molecule type" value="Genomic_DNA"/>
</dbReference>